<dbReference type="RefSeq" id="WP_169075383.1">
    <property type="nucleotide sequence ID" value="NZ_JABBXH010000003.1"/>
</dbReference>
<dbReference type="PANTHER" id="PTHR39662">
    <property type="entry name" value="DUF354 DOMAIN-CONTAINING PROTEIN-RELATED"/>
    <property type="match status" value="1"/>
</dbReference>
<dbReference type="EMBL" id="JABBXH010000003">
    <property type="protein sequence ID" value="NMP32062.1"/>
    <property type="molecule type" value="Genomic_DNA"/>
</dbReference>
<dbReference type="Proteomes" id="UP000568664">
    <property type="component" value="Unassembled WGS sequence"/>
</dbReference>
<sequence length="349" mass="39712">MKNFRIGFFPAHPAQFWMMKSLADCAPDNAEVVWFIRDKDVTLALARELNLNFVLVSKAGSGIIGNACELFTNIFKFLYYSKRYNIDFWLSKYGSVNISSWLLRIDNFSFNDDDEDIVPLIAATSYPFANKVLCTNWTRTKNFKNKIVKYRSFHELFYLHPSRFKKNRTRAYKVLEIDSHKPYALIRLSSMSAHHDIGESGVSSSLLSKVITKLSNGLEIVISSETNLSGKLEDLQLNCEKKEQHNILANAAILVTDSQTMAAEAAVLGVPNIRISSFAKRIGYLEALEEMKLTKGFKPDNESGILNHINYLLNLTDSEVTAKLDYLLKNTLDPVPFFWNEICSYLNKG</sequence>
<keyword evidence="2" id="KW-1185">Reference proteome</keyword>
<dbReference type="AlphaFoldDB" id="A0A7Y0LD20"/>
<proteinExistence type="predicted"/>
<evidence type="ECO:0000313" key="1">
    <source>
        <dbReference type="EMBL" id="NMP32062.1"/>
    </source>
</evidence>
<evidence type="ECO:0008006" key="3">
    <source>
        <dbReference type="Google" id="ProtNLM"/>
    </source>
</evidence>
<organism evidence="1 2">
    <name type="scientific">Thalassotalea algicola</name>
    <dbReference type="NCBI Taxonomy" id="2716224"/>
    <lineage>
        <taxon>Bacteria</taxon>
        <taxon>Pseudomonadati</taxon>
        <taxon>Pseudomonadota</taxon>
        <taxon>Gammaproteobacteria</taxon>
        <taxon>Alteromonadales</taxon>
        <taxon>Colwelliaceae</taxon>
        <taxon>Thalassotalea</taxon>
    </lineage>
</organism>
<gene>
    <name evidence="1" type="ORF">HII17_10825</name>
</gene>
<comment type="caution">
    <text evidence="1">The sequence shown here is derived from an EMBL/GenBank/DDBJ whole genome shotgun (WGS) entry which is preliminary data.</text>
</comment>
<name>A0A7Y0LD20_9GAMM</name>
<dbReference type="PANTHER" id="PTHR39662:SF1">
    <property type="entry name" value="DUF354 DOMAIN-CONTAINING PROTEIN"/>
    <property type="match status" value="1"/>
</dbReference>
<reference evidence="1 2" key="1">
    <citation type="submission" date="2020-04" db="EMBL/GenBank/DDBJ databases">
        <title>Thalassotalea sp. M1531, isolated from the surface of marine red alga.</title>
        <authorList>
            <person name="Pang L."/>
            <person name="Lu D.-C."/>
        </authorList>
    </citation>
    <scope>NUCLEOTIDE SEQUENCE [LARGE SCALE GENOMIC DNA]</scope>
    <source>
        <strain evidence="1 2">M1531</strain>
    </source>
</reference>
<dbReference type="InterPro" id="IPR007152">
    <property type="entry name" value="DUF354"/>
</dbReference>
<protein>
    <recommendedName>
        <fullName evidence="3">DUF354 domain-containing protein</fullName>
    </recommendedName>
</protein>
<accession>A0A7Y0LD20</accession>
<evidence type="ECO:0000313" key="2">
    <source>
        <dbReference type="Proteomes" id="UP000568664"/>
    </source>
</evidence>